<gene>
    <name evidence="1" type="ORF">Tco_0705977</name>
</gene>
<dbReference type="Proteomes" id="UP001151760">
    <property type="component" value="Unassembled WGS sequence"/>
</dbReference>
<reference evidence="1" key="1">
    <citation type="journal article" date="2022" name="Int. J. Mol. Sci.">
        <title>Draft Genome of Tanacetum Coccineum: Genomic Comparison of Closely Related Tanacetum-Family Plants.</title>
        <authorList>
            <person name="Yamashiro T."/>
            <person name="Shiraishi A."/>
            <person name="Nakayama K."/>
            <person name="Satake H."/>
        </authorList>
    </citation>
    <scope>NUCLEOTIDE SEQUENCE</scope>
</reference>
<reference evidence="1" key="2">
    <citation type="submission" date="2022-01" db="EMBL/GenBank/DDBJ databases">
        <authorList>
            <person name="Yamashiro T."/>
            <person name="Shiraishi A."/>
            <person name="Satake H."/>
            <person name="Nakayama K."/>
        </authorList>
    </citation>
    <scope>NUCLEOTIDE SEQUENCE</scope>
</reference>
<keyword evidence="2" id="KW-1185">Reference proteome</keyword>
<accession>A0ABQ4Y676</accession>
<proteinExistence type="predicted"/>
<protein>
    <submittedName>
        <fullName evidence="1">Uncharacterized protein</fullName>
    </submittedName>
</protein>
<dbReference type="EMBL" id="BQNB010010132">
    <property type="protein sequence ID" value="GJS73136.1"/>
    <property type="molecule type" value="Genomic_DNA"/>
</dbReference>
<name>A0ABQ4Y676_9ASTR</name>
<evidence type="ECO:0000313" key="2">
    <source>
        <dbReference type="Proteomes" id="UP001151760"/>
    </source>
</evidence>
<comment type="caution">
    <text evidence="1">The sequence shown here is derived from an EMBL/GenBank/DDBJ whole genome shotgun (WGS) entry which is preliminary data.</text>
</comment>
<evidence type="ECO:0000313" key="1">
    <source>
        <dbReference type="EMBL" id="GJS73136.1"/>
    </source>
</evidence>
<sequence>MLYPHQRYAVYNTLVNEEQPPGFTSIRRIHQEDTAYPWPNFTKTSMTRRLNTPYPEAFIRRIERRLMNILLAIGSSPGRNDGTARPVLSWENSAFVVDDKVLHKIVDVVEKSRIVEQLVKAVADNEKNCIEIDGCFDMTVCDDS</sequence>
<organism evidence="1 2">
    <name type="scientific">Tanacetum coccineum</name>
    <dbReference type="NCBI Taxonomy" id="301880"/>
    <lineage>
        <taxon>Eukaryota</taxon>
        <taxon>Viridiplantae</taxon>
        <taxon>Streptophyta</taxon>
        <taxon>Embryophyta</taxon>
        <taxon>Tracheophyta</taxon>
        <taxon>Spermatophyta</taxon>
        <taxon>Magnoliopsida</taxon>
        <taxon>eudicotyledons</taxon>
        <taxon>Gunneridae</taxon>
        <taxon>Pentapetalae</taxon>
        <taxon>asterids</taxon>
        <taxon>campanulids</taxon>
        <taxon>Asterales</taxon>
        <taxon>Asteraceae</taxon>
        <taxon>Asteroideae</taxon>
        <taxon>Anthemideae</taxon>
        <taxon>Anthemidinae</taxon>
        <taxon>Tanacetum</taxon>
    </lineage>
</organism>